<evidence type="ECO:0000313" key="3">
    <source>
        <dbReference type="Proteomes" id="UP000482960"/>
    </source>
</evidence>
<name>A0A6V8LBA6_9ACTN</name>
<dbReference type="AlphaFoldDB" id="A0A6V8LBA6"/>
<reference evidence="2 3" key="1">
    <citation type="submission" date="2020-03" db="EMBL/GenBank/DDBJ databases">
        <title>Whole genome shotgun sequence of Phytohabitans rumicis NBRC 108638.</title>
        <authorList>
            <person name="Komaki H."/>
            <person name="Tamura T."/>
        </authorList>
    </citation>
    <scope>NUCLEOTIDE SEQUENCE [LARGE SCALE GENOMIC DNA]</scope>
    <source>
        <strain evidence="2 3">NBRC 108638</strain>
    </source>
</reference>
<feature type="compositionally biased region" description="Low complexity" evidence="1">
    <location>
        <begin position="221"/>
        <end position="233"/>
    </location>
</feature>
<feature type="region of interest" description="Disordered" evidence="1">
    <location>
        <begin position="153"/>
        <end position="233"/>
    </location>
</feature>
<evidence type="ECO:0000256" key="1">
    <source>
        <dbReference type="SAM" id="MobiDB-lite"/>
    </source>
</evidence>
<sequence length="233" mass="24272">MSGRFSPEVDAALREAGWTPDRRLPAEDIAAMRRAVADRMGTFGGRLDDSNAADPVLAEFGGLVIDGGRDGVDLAPRPFVLDPTLAAGSVETLIDVGRAMGTLLYPLGVEGLDEAVLAITNSGKIVSVDPTGEWLLGDTVEEALDVLVTGRRPRRVAPGNGRQPLWQPPPATEPDDLLPLGPSSARSERPSSCRARRPTCTTSGCRTRSPGSACSPPPAPATRASSRSPTGAG</sequence>
<dbReference type="EMBL" id="BLPG01000001">
    <property type="protein sequence ID" value="GFJ91839.1"/>
    <property type="molecule type" value="Genomic_DNA"/>
</dbReference>
<gene>
    <name evidence="2" type="ORF">Prum_054810</name>
</gene>
<comment type="caution">
    <text evidence="2">The sequence shown here is derived from an EMBL/GenBank/DDBJ whole genome shotgun (WGS) entry which is preliminary data.</text>
</comment>
<organism evidence="2 3">
    <name type="scientific">Phytohabitans rumicis</name>
    <dbReference type="NCBI Taxonomy" id="1076125"/>
    <lineage>
        <taxon>Bacteria</taxon>
        <taxon>Bacillati</taxon>
        <taxon>Actinomycetota</taxon>
        <taxon>Actinomycetes</taxon>
        <taxon>Micromonosporales</taxon>
        <taxon>Micromonosporaceae</taxon>
    </lineage>
</organism>
<evidence type="ECO:0008006" key="4">
    <source>
        <dbReference type="Google" id="ProtNLM"/>
    </source>
</evidence>
<dbReference type="RefSeq" id="WP_173078846.1">
    <property type="nucleotide sequence ID" value="NZ_BLPG01000001.1"/>
</dbReference>
<proteinExistence type="predicted"/>
<evidence type="ECO:0000313" key="2">
    <source>
        <dbReference type="EMBL" id="GFJ91839.1"/>
    </source>
</evidence>
<protein>
    <recommendedName>
        <fullName evidence="4">SUKH-3 domain-containing protein</fullName>
    </recommendedName>
</protein>
<dbReference type="InterPro" id="IPR025850">
    <property type="entry name" value="SUKH-3"/>
</dbReference>
<dbReference type="Proteomes" id="UP000482960">
    <property type="component" value="Unassembled WGS sequence"/>
</dbReference>
<keyword evidence="3" id="KW-1185">Reference proteome</keyword>
<reference evidence="2 3" key="2">
    <citation type="submission" date="2020-03" db="EMBL/GenBank/DDBJ databases">
        <authorList>
            <person name="Ichikawa N."/>
            <person name="Kimura A."/>
            <person name="Kitahashi Y."/>
            <person name="Uohara A."/>
        </authorList>
    </citation>
    <scope>NUCLEOTIDE SEQUENCE [LARGE SCALE GENOMIC DNA]</scope>
    <source>
        <strain evidence="2 3">NBRC 108638</strain>
    </source>
</reference>
<dbReference type="Pfam" id="PF14433">
    <property type="entry name" value="SUKH-3"/>
    <property type="match status" value="1"/>
</dbReference>
<accession>A0A6V8LBA6</accession>